<dbReference type="SUPFAM" id="SSF48452">
    <property type="entry name" value="TPR-like"/>
    <property type="match status" value="1"/>
</dbReference>
<dbReference type="InterPro" id="IPR019734">
    <property type="entry name" value="TPR_rpt"/>
</dbReference>
<feature type="non-terminal residue" evidence="1">
    <location>
        <position position="1"/>
    </location>
</feature>
<accession>A0A382VNY4</accession>
<protein>
    <submittedName>
        <fullName evidence="1">Uncharacterized protein</fullName>
    </submittedName>
</protein>
<dbReference type="AlphaFoldDB" id="A0A382VNY4"/>
<organism evidence="1">
    <name type="scientific">marine metagenome</name>
    <dbReference type="NCBI Taxonomy" id="408172"/>
    <lineage>
        <taxon>unclassified sequences</taxon>
        <taxon>metagenomes</taxon>
        <taxon>ecological metagenomes</taxon>
    </lineage>
</organism>
<dbReference type="InterPro" id="IPR011990">
    <property type="entry name" value="TPR-like_helical_dom_sf"/>
</dbReference>
<feature type="non-terminal residue" evidence="1">
    <location>
        <position position="283"/>
    </location>
</feature>
<dbReference type="EMBL" id="UINC01153480">
    <property type="protein sequence ID" value="SVD48227.1"/>
    <property type="molecule type" value="Genomic_DNA"/>
</dbReference>
<dbReference type="Gene3D" id="1.25.40.10">
    <property type="entry name" value="Tetratricopeptide repeat domain"/>
    <property type="match status" value="1"/>
</dbReference>
<gene>
    <name evidence="1" type="ORF">METZ01_LOCUS401081</name>
</gene>
<dbReference type="Pfam" id="PF13174">
    <property type="entry name" value="TPR_6"/>
    <property type="match status" value="1"/>
</dbReference>
<name>A0A382VNY4_9ZZZZ</name>
<proteinExistence type="predicted"/>
<sequence>LGIGSSGLAQWTASLKTARMLEKGGNVESAIVVYEDILNKNPKNRQAIRDLKSIYKKYQKFDDGIIFLRNLLISQPNDMQTHTELGEFHYLNDQKAEAESVWANALEKFEKNRSLYQIMLSKYGYYGLDGELESMLVNGRNNFDSSFLSYEMGSLYQSKRVYDKAMDEYILNLTYATKWKKPIQRKILNMSDEEDAVLIIEVKLLDATEMHPEIFLETLSDFYFKQKNFDRAINVKKEWAKTGEWNAKSWLKFADDLRKENQFSMSVDAYNLILNHKVPSQIA</sequence>
<evidence type="ECO:0000313" key="1">
    <source>
        <dbReference type="EMBL" id="SVD48227.1"/>
    </source>
</evidence>
<reference evidence="1" key="1">
    <citation type="submission" date="2018-05" db="EMBL/GenBank/DDBJ databases">
        <authorList>
            <person name="Lanie J.A."/>
            <person name="Ng W.-L."/>
            <person name="Kazmierczak K.M."/>
            <person name="Andrzejewski T.M."/>
            <person name="Davidsen T.M."/>
            <person name="Wayne K.J."/>
            <person name="Tettelin H."/>
            <person name="Glass J.I."/>
            <person name="Rusch D."/>
            <person name="Podicherti R."/>
            <person name="Tsui H.-C.T."/>
            <person name="Winkler M.E."/>
        </authorList>
    </citation>
    <scope>NUCLEOTIDE SEQUENCE</scope>
</reference>